<feature type="transmembrane region" description="Helical" evidence="1">
    <location>
        <begin position="96"/>
        <end position="117"/>
    </location>
</feature>
<keyword evidence="1" id="KW-0812">Transmembrane</keyword>
<reference evidence="2" key="1">
    <citation type="submission" date="2020-05" db="EMBL/GenBank/DDBJ databases">
        <authorList>
            <person name="Chiriac C."/>
            <person name="Salcher M."/>
            <person name="Ghai R."/>
            <person name="Kavagutti S V."/>
        </authorList>
    </citation>
    <scope>NUCLEOTIDE SEQUENCE</scope>
</reference>
<accession>A0A6J6AWY9</accession>
<feature type="transmembrane region" description="Helical" evidence="1">
    <location>
        <begin position="38"/>
        <end position="57"/>
    </location>
</feature>
<feature type="transmembrane region" description="Helical" evidence="1">
    <location>
        <begin position="6"/>
        <end position="26"/>
    </location>
</feature>
<dbReference type="EMBL" id="CAEZSH010000002">
    <property type="protein sequence ID" value="CAB4531044.1"/>
    <property type="molecule type" value="Genomic_DNA"/>
</dbReference>
<name>A0A6J6AWY9_9ZZZZ</name>
<protein>
    <submittedName>
        <fullName evidence="2">Unannotated protein</fullName>
    </submittedName>
</protein>
<organism evidence="2">
    <name type="scientific">freshwater metagenome</name>
    <dbReference type="NCBI Taxonomy" id="449393"/>
    <lineage>
        <taxon>unclassified sequences</taxon>
        <taxon>metagenomes</taxon>
        <taxon>ecological metagenomes</taxon>
    </lineage>
</organism>
<proteinExistence type="predicted"/>
<evidence type="ECO:0000313" key="2">
    <source>
        <dbReference type="EMBL" id="CAB4531044.1"/>
    </source>
</evidence>
<dbReference type="AlphaFoldDB" id="A0A6J6AWY9"/>
<keyword evidence="1" id="KW-1133">Transmembrane helix</keyword>
<keyword evidence="1" id="KW-0472">Membrane</keyword>
<gene>
    <name evidence="2" type="ORF">UFOPK1410_00041</name>
</gene>
<evidence type="ECO:0000256" key="1">
    <source>
        <dbReference type="SAM" id="Phobius"/>
    </source>
</evidence>
<sequence length="120" mass="12736">MVDWLYYSLLAVSFGSASLCLIAGMFGRKPSLLTMGSAVLTEVALVVQLIATIVLLFMGAQSKGDVVEFFGYVLVAMMVPAGAVVWALAERNRFSTLVLAVSGLTVAIMSARMAQIWGLA</sequence>
<feature type="transmembrane region" description="Helical" evidence="1">
    <location>
        <begin position="69"/>
        <end position="89"/>
    </location>
</feature>